<dbReference type="SUPFAM" id="SSF54695">
    <property type="entry name" value="POZ domain"/>
    <property type="match status" value="1"/>
</dbReference>
<accession>A0A6G1D390</accession>
<dbReference type="InterPro" id="IPR016897">
    <property type="entry name" value="SKP1"/>
</dbReference>
<evidence type="ECO:0000313" key="6">
    <source>
        <dbReference type="Proteomes" id="UP000479710"/>
    </source>
</evidence>
<feature type="region of interest" description="Disordered" evidence="2">
    <location>
        <begin position="1"/>
        <end position="20"/>
    </location>
</feature>
<dbReference type="InterPro" id="IPR036296">
    <property type="entry name" value="SKP1-like_dim_sf"/>
</dbReference>
<proteinExistence type="predicted"/>
<name>A0A6G1D390_9ORYZ</name>
<dbReference type="Pfam" id="PF01466">
    <property type="entry name" value="Skp1"/>
    <property type="match status" value="1"/>
</dbReference>
<feature type="domain" description="SKP1 component POZ" evidence="4">
    <location>
        <begin position="58"/>
        <end position="105"/>
    </location>
</feature>
<gene>
    <name evidence="5" type="ORF">E2562_013225</name>
</gene>
<dbReference type="Pfam" id="PF03931">
    <property type="entry name" value="Skp1_POZ"/>
    <property type="match status" value="1"/>
</dbReference>
<dbReference type="EMBL" id="SPHZ02000007">
    <property type="protein sequence ID" value="KAF0906827.1"/>
    <property type="molecule type" value="Genomic_DNA"/>
</dbReference>
<dbReference type="AlphaFoldDB" id="A0A6G1D390"/>
<dbReference type="InterPro" id="IPR016073">
    <property type="entry name" value="Skp1_comp_POZ"/>
</dbReference>
<comment type="pathway">
    <text evidence="1">Protein modification; protein ubiquitination.</text>
</comment>
<sequence>MAAGNGEAAGVAAAEGKGKGVVPAAEKAVSQAVEKVVSSAAEKVLAGAEEREKESGRMIHLRSSDGKSYDVTEASARLSKFIAKMIDDNCADPYVPLPNVDYKTLVADTIKGKTPEEIREAYNIVNDLSRDEEEEIRRENAWAFE</sequence>
<evidence type="ECO:0000256" key="2">
    <source>
        <dbReference type="SAM" id="MobiDB-lite"/>
    </source>
</evidence>
<protein>
    <recommendedName>
        <fullName evidence="7">SKP1 component dimerisation domain-containing protein</fullName>
    </recommendedName>
</protein>
<evidence type="ECO:0008006" key="7">
    <source>
        <dbReference type="Google" id="ProtNLM"/>
    </source>
</evidence>
<dbReference type="GO" id="GO:0006511">
    <property type="term" value="P:ubiquitin-dependent protein catabolic process"/>
    <property type="evidence" value="ECO:0007669"/>
    <property type="project" value="InterPro"/>
</dbReference>
<dbReference type="InterPro" id="IPR011333">
    <property type="entry name" value="SKP1/BTB/POZ_sf"/>
</dbReference>
<evidence type="ECO:0000259" key="3">
    <source>
        <dbReference type="Pfam" id="PF01466"/>
    </source>
</evidence>
<dbReference type="Gene3D" id="3.30.710.10">
    <property type="entry name" value="Potassium Channel Kv1.1, Chain A"/>
    <property type="match status" value="1"/>
</dbReference>
<organism evidence="5 6">
    <name type="scientific">Oryza meyeriana var. granulata</name>
    <dbReference type="NCBI Taxonomy" id="110450"/>
    <lineage>
        <taxon>Eukaryota</taxon>
        <taxon>Viridiplantae</taxon>
        <taxon>Streptophyta</taxon>
        <taxon>Embryophyta</taxon>
        <taxon>Tracheophyta</taxon>
        <taxon>Spermatophyta</taxon>
        <taxon>Magnoliopsida</taxon>
        <taxon>Liliopsida</taxon>
        <taxon>Poales</taxon>
        <taxon>Poaceae</taxon>
        <taxon>BOP clade</taxon>
        <taxon>Oryzoideae</taxon>
        <taxon>Oryzeae</taxon>
        <taxon>Oryzinae</taxon>
        <taxon>Oryza</taxon>
        <taxon>Oryza meyeriana</taxon>
    </lineage>
</organism>
<feature type="domain" description="SKP1 component dimerisation" evidence="3">
    <location>
        <begin position="106"/>
        <end position="143"/>
    </location>
</feature>
<keyword evidence="6" id="KW-1185">Reference proteome</keyword>
<dbReference type="PANTHER" id="PTHR11165">
    <property type="entry name" value="SKP1"/>
    <property type="match status" value="1"/>
</dbReference>
<dbReference type="Proteomes" id="UP000479710">
    <property type="component" value="Unassembled WGS sequence"/>
</dbReference>
<comment type="caution">
    <text evidence="5">The sequence shown here is derived from an EMBL/GenBank/DDBJ whole genome shotgun (WGS) entry which is preliminary data.</text>
</comment>
<evidence type="ECO:0000259" key="4">
    <source>
        <dbReference type="Pfam" id="PF03931"/>
    </source>
</evidence>
<dbReference type="SUPFAM" id="SSF81382">
    <property type="entry name" value="Skp1 dimerisation domain-like"/>
    <property type="match status" value="1"/>
</dbReference>
<reference evidence="5 6" key="1">
    <citation type="submission" date="2019-11" db="EMBL/GenBank/DDBJ databases">
        <title>Whole genome sequence of Oryza granulata.</title>
        <authorList>
            <person name="Li W."/>
        </authorList>
    </citation>
    <scope>NUCLEOTIDE SEQUENCE [LARGE SCALE GENOMIC DNA]</scope>
    <source>
        <strain evidence="6">cv. Menghai</strain>
        <tissue evidence="5">Leaf</tissue>
    </source>
</reference>
<evidence type="ECO:0000313" key="5">
    <source>
        <dbReference type="EMBL" id="KAF0906827.1"/>
    </source>
</evidence>
<dbReference type="OrthoDB" id="652070at2759"/>
<dbReference type="InterPro" id="IPR016072">
    <property type="entry name" value="Skp1_comp_dimer"/>
</dbReference>
<evidence type="ECO:0000256" key="1">
    <source>
        <dbReference type="ARBA" id="ARBA00004906"/>
    </source>
</evidence>